<gene>
    <name evidence="2" type="ORF">g.5964</name>
</gene>
<organism evidence="2">
    <name type="scientific">Clastoptera arizonana</name>
    <name type="common">Arizona spittle bug</name>
    <dbReference type="NCBI Taxonomy" id="38151"/>
    <lineage>
        <taxon>Eukaryota</taxon>
        <taxon>Metazoa</taxon>
        <taxon>Ecdysozoa</taxon>
        <taxon>Arthropoda</taxon>
        <taxon>Hexapoda</taxon>
        <taxon>Insecta</taxon>
        <taxon>Pterygota</taxon>
        <taxon>Neoptera</taxon>
        <taxon>Paraneoptera</taxon>
        <taxon>Hemiptera</taxon>
        <taxon>Auchenorrhyncha</taxon>
        <taxon>Cercopoidea</taxon>
        <taxon>Clastopteridae</taxon>
        <taxon>Clastoptera</taxon>
    </lineage>
</organism>
<dbReference type="AlphaFoldDB" id="A0A1B6CMH4"/>
<accession>A0A1B6CMH4</accession>
<protein>
    <recommendedName>
        <fullName evidence="3">Coiled-coil domain-containing protein 51</fullName>
    </recommendedName>
</protein>
<keyword evidence="1" id="KW-1133">Transmembrane helix</keyword>
<feature type="transmembrane region" description="Helical" evidence="1">
    <location>
        <begin position="190"/>
        <end position="211"/>
    </location>
</feature>
<evidence type="ECO:0008006" key="3">
    <source>
        <dbReference type="Google" id="ProtNLM"/>
    </source>
</evidence>
<evidence type="ECO:0000313" key="2">
    <source>
        <dbReference type="EMBL" id="JAS14593.1"/>
    </source>
</evidence>
<dbReference type="InterPro" id="IPR037660">
    <property type="entry name" value="CCDC51"/>
</dbReference>
<dbReference type="PANTHER" id="PTHR28624">
    <property type="entry name" value="COILED-COIL DOMAIN-CONTAINING PROTEIN 51"/>
    <property type="match status" value="1"/>
</dbReference>
<reference evidence="2" key="1">
    <citation type="submission" date="2015-12" db="EMBL/GenBank/DDBJ databases">
        <title>De novo transcriptome assembly of four potential Pierce s Disease insect vectors from Arizona vineyards.</title>
        <authorList>
            <person name="Tassone E.E."/>
        </authorList>
    </citation>
    <scope>NUCLEOTIDE SEQUENCE</scope>
</reference>
<name>A0A1B6CMH4_9HEMI</name>
<sequence>MIKTKFAEIINNISNWYRSNTHSSIYLNMANKLRTNLHHVKYQTTSLILEKTSQNNPQKNIILKSKIDEIISWYEKISGMDEVRLAQKRVIDAQDRLIIAQERRRETSKKLAAINNHLKEVYSDIDKTSRGEERYLQLITKEHSLLKEEKQILEEYNLTEQEERNSFTVLSSTVKDSHEKERAQAERTKYWSLIGSVIGTVIGLVGSSINNEFKMRELRKMVKEIVSNGPNFQMYDSETAAVLNKINAELSTIKNNKNPLFKSEKKMFSSDLEMVLERQRKENRNVIISAAIIGTIIPLIIVTLVSRS</sequence>
<dbReference type="EMBL" id="GEDC01022705">
    <property type="protein sequence ID" value="JAS14593.1"/>
    <property type="molecule type" value="Transcribed_RNA"/>
</dbReference>
<evidence type="ECO:0000256" key="1">
    <source>
        <dbReference type="SAM" id="Phobius"/>
    </source>
</evidence>
<feature type="transmembrane region" description="Helical" evidence="1">
    <location>
        <begin position="286"/>
        <end position="305"/>
    </location>
</feature>
<keyword evidence="1" id="KW-0812">Transmembrane</keyword>
<proteinExistence type="predicted"/>
<keyword evidence="1" id="KW-0472">Membrane</keyword>
<dbReference type="PANTHER" id="PTHR28624:SF1">
    <property type="entry name" value="MITOCHONDRIAL POTASSIUM CHANNEL"/>
    <property type="match status" value="1"/>
</dbReference>